<accession>A0A6G4W6D5</accession>
<gene>
    <name evidence="1" type="ORF">G6N73_01635</name>
</gene>
<dbReference type="EMBL" id="JAAKZF010000001">
    <property type="protein sequence ID" value="NGO49888.1"/>
    <property type="molecule type" value="Genomic_DNA"/>
</dbReference>
<reference evidence="1 2" key="1">
    <citation type="submission" date="2020-02" db="EMBL/GenBank/DDBJ databases">
        <title>Genome sequence of strain CCNWXJ40-4.</title>
        <authorList>
            <person name="Gao J."/>
            <person name="Sun J."/>
        </authorList>
    </citation>
    <scope>NUCLEOTIDE SEQUENCE [LARGE SCALE GENOMIC DNA]</scope>
    <source>
        <strain evidence="1 2">CCNWXJ 40-4</strain>
    </source>
</reference>
<proteinExistence type="predicted"/>
<dbReference type="Pfam" id="PF10094">
    <property type="entry name" value="DUF2332"/>
    <property type="match status" value="1"/>
</dbReference>
<dbReference type="AlphaFoldDB" id="A0A6G4W6D5"/>
<name>A0A6G4W6D5_9HYPH</name>
<evidence type="ECO:0000313" key="1">
    <source>
        <dbReference type="EMBL" id="NGO49888.1"/>
    </source>
</evidence>
<dbReference type="RefSeq" id="WP_165022334.1">
    <property type="nucleotide sequence ID" value="NZ_JAAKZF010000001.1"/>
</dbReference>
<keyword evidence="2" id="KW-1185">Reference proteome</keyword>
<sequence length="355" mass="38832">MNDVHPSPPEPNIIRQHFVHQAASCGSLGSPFTARLCRALAECLDETTRTGRKVLHWAGNTREDALALRFCGALHALVLAGRDAGLAAVYPPQEASEADLRAALQNAIARHDLELFESLDSAPQTNEIARSAMLLPGFLEITGETALPLALHELGSSAGLNLLFDRFHYRYGDAEWGDAASPVRLAPEVRGNAVPVHSQLEIVERAGSDIAPVDVATAEDRLRLRSYIWADQAMRLQRLDAALSLAAIQPFKLIKADAAAFVRQSLASRQVGAAYVLFHSIMWQYLPKDTKASITADLRNAGEAATADAPIAWLRMEPLSTTDKYATLSLTLWPGGETRRLARCDYHGRWIEWLG</sequence>
<dbReference type="Proteomes" id="UP001642900">
    <property type="component" value="Unassembled WGS sequence"/>
</dbReference>
<dbReference type="PIRSF" id="PIRSF012608">
    <property type="entry name" value="UCP012608"/>
    <property type="match status" value="1"/>
</dbReference>
<comment type="caution">
    <text evidence="1">The sequence shown here is derived from an EMBL/GenBank/DDBJ whole genome shotgun (WGS) entry which is preliminary data.</text>
</comment>
<protein>
    <submittedName>
        <fullName evidence="1">DUF2332 family protein</fullName>
    </submittedName>
</protein>
<evidence type="ECO:0000313" key="2">
    <source>
        <dbReference type="Proteomes" id="UP001642900"/>
    </source>
</evidence>
<dbReference type="InterPro" id="IPR011200">
    <property type="entry name" value="UCP012608"/>
</dbReference>
<organism evidence="1 2">
    <name type="scientific">Allomesorhizobium camelthorni</name>
    <dbReference type="NCBI Taxonomy" id="475069"/>
    <lineage>
        <taxon>Bacteria</taxon>
        <taxon>Pseudomonadati</taxon>
        <taxon>Pseudomonadota</taxon>
        <taxon>Alphaproteobacteria</taxon>
        <taxon>Hyphomicrobiales</taxon>
        <taxon>Phyllobacteriaceae</taxon>
        <taxon>Allomesorhizobium</taxon>
    </lineage>
</organism>